<organism evidence="2 3">
    <name type="scientific">Anas platyrhynchos platyrhynchos</name>
    <name type="common">Northern mallard</name>
    <dbReference type="NCBI Taxonomy" id="8840"/>
    <lineage>
        <taxon>Eukaryota</taxon>
        <taxon>Metazoa</taxon>
        <taxon>Chordata</taxon>
        <taxon>Craniata</taxon>
        <taxon>Vertebrata</taxon>
        <taxon>Euteleostomi</taxon>
        <taxon>Archelosauria</taxon>
        <taxon>Archosauria</taxon>
        <taxon>Dinosauria</taxon>
        <taxon>Saurischia</taxon>
        <taxon>Theropoda</taxon>
        <taxon>Coelurosauria</taxon>
        <taxon>Aves</taxon>
        <taxon>Neognathae</taxon>
        <taxon>Galloanserae</taxon>
        <taxon>Anseriformes</taxon>
        <taxon>Anatidae</taxon>
        <taxon>Anatinae</taxon>
        <taxon>Anas</taxon>
    </lineage>
</organism>
<dbReference type="SUPFAM" id="SSF54695">
    <property type="entry name" value="POZ domain"/>
    <property type="match status" value="1"/>
</dbReference>
<proteinExistence type="predicted"/>
<keyword evidence="3" id="KW-1185">Reference proteome</keyword>
<gene>
    <name evidence="2" type="primary">KCNRG</name>
</gene>
<dbReference type="Gene3D" id="3.30.710.10">
    <property type="entry name" value="Potassium Channel Kv1.1, Chain A"/>
    <property type="match status" value="1"/>
</dbReference>
<dbReference type="GO" id="GO:0051260">
    <property type="term" value="P:protein homooligomerization"/>
    <property type="evidence" value="ECO:0007669"/>
    <property type="project" value="InterPro"/>
</dbReference>
<evidence type="ECO:0000313" key="3">
    <source>
        <dbReference type="Proteomes" id="UP000016666"/>
    </source>
</evidence>
<feature type="domain" description="BTB" evidence="1">
    <location>
        <begin position="5"/>
        <end position="106"/>
    </location>
</feature>
<name>A0A493T1K0_ANAPP</name>
<dbReference type="STRING" id="8840.ENSAPLP00000019757"/>
<dbReference type="PANTHER" id="PTHR14499">
    <property type="entry name" value="POTASSIUM CHANNEL TETRAMERIZATION DOMAIN-CONTAINING"/>
    <property type="match status" value="1"/>
</dbReference>
<accession>A0A493T1K0</accession>
<dbReference type="Ensembl" id="ENSAPLT00000035545.1">
    <property type="protein sequence ID" value="ENSAPLP00000019757.1"/>
    <property type="gene ID" value="ENSAPLG00000025822.1"/>
</dbReference>
<dbReference type="InterPro" id="IPR003131">
    <property type="entry name" value="T1-type_BTB"/>
</dbReference>
<evidence type="ECO:0000259" key="1">
    <source>
        <dbReference type="SMART" id="SM00225"/>
    </source>
</evidence>
<reference evidence="2" key="3">
    <citation type="submission" date="2025-09" db="UniProtKB">
        <authorList>
            <consortium name="Ensembl"/>
        </authorList>
    </citation>
    <scope>IDENTIFICATION</scope>
</reference>
<dbReference type="InterPro" id="IPR000210">
    <property type="entry name" value="BTB/POZ_dom"/>
</dbReference>
<reference evidence="2 3" key="1">
    <citation type="submission" date="2017-10" db="EMBL/GenBank/DDBJ databases">
        <title>A new Pekin duck reference genome.</title>
        <authorList>
            <person name="Hou Z.-C."/>
            <person name="Zhou Z.-K."/>
            <person name="Zhu F."/>
            <person name="Hou S.-S."/>
        </authorList>
    </citation>
    <scope>NUCLEOTIDE SEQUENCE [LARGE SCALE GENOMIC DNA]</scope>
</reference>
<dbReference type="SMART" id="SM00225">
    <property type="entry name" value="BTB"/>
    <property type="match status" value="1"/>
</dbReference>
<dbReference type="OMA" id="AQFYGVY"/>
<dbReference type="Pfam" id="PF02214">
    <property type="entry name" value="BTB_2"/>
    <property type="match status" value="1"/>
</dbReference>
<evidence type="ECO:0000313" key="2">
    <source>
        <dbReference type="Ensembl" id="ENSAPLP00000019757.1"/>
    </source>
</evidence>
<dbReference type="GO" id="GO:0005783">
    <property type="term" value="C:endoplasmic reticulum"/>
    <property type="evidence" value="ECO:0007669"/>
    <property type="project" value="Ensembl"/>
</dbReference>
<reference evidence="2" key="2">
    <citation type="submission" date="2025-08" db="UniProtKB">
        <authorList>
            <consortium name="Ensembl"/>
        </authorList>
    </citation>
    <scope>IDENTIFICATION</scope>
</reference>
<dbReference type="AlphaFoldDB" id="A0A493T1K0"/>
<dbReference type="InterPro" id="IPR011333">
    <property type="entry name" value="SKP1/BTB/POZ_sf"/>
</dbReference>
<dbReference type="GO" id="GO:0042802">
    <property type="term" value="F:identical protein binding"/>
    <property type="evidence" value="ECO:0007669"/>
    <property type="project" value="Ensembl"/>
</dbReference>
<protein>
    <submittedName>
        <fullName evidence="2">Potassium channel regulator</fullName>
    </submittedName>
</protein>
<dbReference type="GeneTree" id="ENSGT00940000161898"/>
<dbReference type="Proteomes" id="UP000016666">
    <property type="component" value="Chromosome 1"/>
</dbReference>
<dbReference type="PANTHER" id="PTHR14499:SF5">
    <property type="entry name" value="POTASSIUM CHANNEL REGULATORY PROTEIN"/>
    <property type="match status" value="1"/>
</dbReference>
<sequence>MSSREVVALSVGGVRFVTRASTLRRFPESRLARMLSEDNEEFQLVDGEFFVDRDGALFAYILDFLRTLQVSLPADFSDVERLRREAEFYQLQPLAELLGQEHLLKPRLEILELRFFLRETQAFFRIFGSCSSTVERLAEQITVFTAQRWSSPFPSQQPLVPLPLERPSHHDLIFQCGTERAAGDQLVARYVSIKPDTRKLINGVNVLGLLVDTFLKDGFRLVSTRTVSSEEKVECYSFERLQRPAGLAVAVKEGCVGTTGPFLFACLKLQLLREVTNKQHFIFVKCLEKKNCLPAFECSTLFSSK</sequence>